<dbReference type="STRING" id="112248.SAMN05444392_102314"/>
<keyword evidence="5" id="KW-0021">Allosteric enzyme</keyword>
<dbReference type="PANTHER" id="PTHR43371">
    <property type="entry name" value="VITAMIN B12-DEPENDENT RIBONUCLEOTIDE REDUCTASE"/>
    <property type="match status" value="1"/>
</dbReference>
<dbReference type="GO" id="GO:0031419">
    <property type="term" value="F:cobalamin binding"/>
    <property type="evidence" value="ECO:0007669"/>
    <property type="project" value="UniProtKB-KW"/>
</dbReference>
<dbReference type="Gene3D" id="3.30.1620.10">
    <property type="entry name" value="b-12 dependent (class ii) ribonucleotide reductase, Chain A, Domain 2"/>
    <property type="match status" value="1"/>
</dbReference>
<dbReference type="RefSeq" id="WP_073153809.1">
    <property type="nucleotide sequence ID" value="NZ_FQVL01000002.1"/>
</dbReference>
<comment type="similarity">
    <text evidence="2">Belongs to the class II ribonucleoside-triphosphate reductase family.</text>
</comment>
<feature type="active site" evidence="13">
    <location>
        <position position="415"/>
    </location>
</feature>
<dbReference type="SUPFAM" id="SSF51998">
    <property type="entry name" value="PFL-like glycyl radical enzymes"/>
    <property type="match status" value="1"/>
</dbReference>
<evidence type="ECO:0000256" key="10">
    <source>
        <dbReference type="ARBA" id="ARBA00023284"/>
    </source>
</evidence>
<keyword evidence="11" id="KW-0170">Cobalt</keyword>
<evidence type="ECO:0000259" key="15">
    <source>
        <dbReference type="Pfam" id="PF02867"/>
    </source>
</evidence>
<dbReference type="GO" id="GO:0000166">
    <property type="term" value="F:nucleotide binding"/>
    <property type="evidence" value="ECO:0007669"/>
    <property type="project" value="InterPro"/>
</dbReference>
<dbReference type="AlphaFoldDB" id="A0A1M4VE42"/>
<organism evidence="18 19">
    <name type="scientific">Seinonella peptonophila</name>
    <dbReference type="NCBI Taxonomy" id="112248"/>
    <lineage>
        <taxon>Bacteria</taxon>
        <taxon>Bacillati</taxon>
        <taxon>Bacillota</taxon>
        <taxon>Bacilli</taxon>
        <taxon>Bacillales</taxon>
        <taxon>Thermoactinomycetaceae</taxon>
        <taxon>Seinonella</taxon>
    </lineage>
</organism>
<feature type="active site" evidence="13">
    <location>
        <position position="413"/>
    </location>
</feature>
<evidence type="ECO:0000256" key="13">
    <source>
        <dbReference type="PIRSR" id="PIRSR613345-1"/>
    </source>
</evidence>
<evidence type="ECO:0000256" key="3">
    <source>
        <dbReference type="ARBA" id="ARBA00012275"/>
    </source>
</evidence>
<dbReference type="Pfam" id="PF02867">
    <property type="entry name" value="Ribonuc_red_lgC"/>
    <property type="match status" value="1"/>
</dbReference>
<name>A0A1M4VE42_9BACL</name>
<dbReference type="GO" id="GO:0008998">
    <property type="term" value="F:ribonucleoside-triphosphate reductase (thioredoxin) activity"/>
    <property type="evidence" value="ECO:0007669"/>
    <property type="project" value="UniProtKB-EC"/>
</dbReference>
<evidence type="ECO:0000313" key="19">
    <source>
        <dbReference type="Proteomes" id="UP000184476"/>
    </source>
</evidence>
<dbReference type="EMBL" id="FQVL01000002">
    <property type="protein sequence ID" value="SHE67168.1"/>
    <property type="molecule type" value="Genomic_DNA"/>
</dbReference>
<dbReference type="InterPro" id="IPR050862">
    <property type="entry name" value="RdRp_reductase_class-2"/>
</dbReference>
<feature type="disulfide bond" description="Redox-active" evidence="14">
    <location>
        <begin position="122"/>
        <end position="424"/>
    </location>
</feature>
<evidence type="ECO:0000256" key="9">
    <source>
        <dbReference type="ARBA" id="ARBA00023157"/>
    </source>
</evidence>
<keyword evidence="8" id="KW-0560">Oxidoreductase</keyword>
<dbReference type="Gene3D" id="3.20.70.20">
    <property type="match status" value="1"/>
</dbReference>
<evidence type="ECO:0000256" key="7">
    <source>
        <dbReference type="ARBA" id="ARBA00022705"/>
    </source>
</evidence>
<dbReference type="Proteomes" id="UP000184476">
    <property type="component" value="Unassembled WGS sequence"/>
</dbReference>
<keyword evidence="9 14" id="KW-1015">Disulfide bond</keyword>
<keyword evidence="7" id="KW-0235">DNA replication</keyword>
<evidence type="ECO:0000313" key="18">
    <source>
        <dbReference type="EMBL" id="SHE67168.1"/>
    </source>
</evidence>
<dbReference type="InterPro" id="IPR040763">
    <property type="entry name" value="RNR_alpha_hel"/>
</dbReference>
<evidence type="ECO:0000259" key="17">
    <source>
        <dbReference type="Pfam" id="PF21995"/>
    </source>
</evidence>
<gene>
    <name evidence="18" type="ORF">SAMN05444392_102314</name>
</gene>
<accession>A0A1M4VE42</accession>
<evidence type="ECO:0000256" key="1">
    <source>
        <dbReference type="ARBA" id="ARBA00001922"/>
    </source>
</evidence>
<dbReference type="Gene3D" id="3.90.1390.10">
    <property type="entry name" value="b-12 dependent (class ii) ribonucleotide reductase, chain A, domain 3"/>
    <property type="match status" value="1"/>
</dbReference>
<dbReference type="EC" id="1.17.4.2" evidence="3"/>
<sequence>MKKLISLPESFISQYKGKNPDWGFDGLGYVVYLRTYSRKKPNGTMEQWWETCHRVTEGNFNIEANRLKEIGKWTDNRKEELVKEMKRFYHLFFNLVICPPGRGLWMTGTEFAERVGAAENNCWFVSMRPQPYGDSKIKPVLGLPNTPLPSFAAAFTFDNSMLGGGVGVNVQQKNVEQMPKVARKVNITFECITHHPDYNSELKPLGVVSNFEFMNFDSPILSIKDSREGWVRALSLVIDSHFIGSSSNIVIDLSRIRARGTEIKGFGGIASGPAPLVQMLQRVNEILNNRVGEKLTSVDWGDIIQNIGCCVVAGNVRRTALILIGDQEGKDFVESKNYNLEKNQIASQWRWASNNSVDVSEETDLETLRELAKNIYYNGEPGYTNINLSRNYGRIADGYQEGIDKEVEGFNPCGEITLPNASPCNLFEINIPKIHELISSGKEPRTLCEEVCKLAARFAYRVTFRPYEWEATRDVVYHHRRLGVGITGFTDWLLMKFESIDDPGIRYYLDSMYRWVQIYNLEQAYELEAEPSIKVTTVKPSGTLSLLMGVSAGIHHHWSKYMIRRIRVAANAPIVQMLKECGYDHEPVYQGVDQNGNPIYDSNTLVFSFPIAAPTAHLEGFKGSGEVPLQEQAANQALLANYWSDNAVSATLTFKQEEGKEEDKIEEIAQILDQYKGVIKSTSLLPHAVGTYPQMPLEEITKEQYEEMSAKIKKKPWEITGFNLVSEDDENLIDDCEGGACPIR</sequence>
<dbReference type="Pfam" id="PF21995">
    <property type="entry name" value="RNR-II_ins_dom"/>
    <property type="match status" value="1"/>
</dbReference>
<keyword evidence="19" id="KW-1185">Reference proteome</keyword>
<evidence type="ECO:0000259" key="16">
    <source>
        <dbReference type="Pfam" id="PF17975"/>
    </source>
</evidence>
<reference evidence="18 19" key="1">
    <citation type="submission" date="2016-11" db="EMBL/GenBank/DDBJ databases">
        <authorList>
            <person name="Jaros S."/>
            <person name="Januszkiewicz K."/>
            <person name="Wedrychowicz H."/>
        </authorList>
    </citation>
    <scope>NUCLEOTIDE SEQUENCE [LARGE SCALE GENOMIC DNA]</scope>
    <source>
        <strain evidence="18 19">DSM 44666</strain>
    </source>
</reference>
<dbReference type="InterPro" id="IPR054158">
    <property type="entry name" value="RNR-II_ins_dom"/>
</dbReference>
<comment type="catalytic activity">
    <reaction evidence="12">
        <text>a 2'-deoxyribonucleoside 5'-triphosphate + [thioredoxin]-disulfide + H2O = a ribonucleoside 5'-triphosphate + [thioredoxin]-dithiol</text>
        <dbReference type="Rhea" id="RHEA:12701"/>
        <dbReference type="Rhea" id="RHEA-COMP:10698"/>
        <dbReference type="Rhea" id="RHEA-COMP:10700"/>
        <dbReference type="ChEBI" id="CHEBI:15377"/>
        <dbReference type="ChEBI" id="CHEBI:29950"/>
        <dbReference type="ChEBI" id="CHEBI:50058"/>
        <dbReference type="ChEBI" id="CHEBI:61557"/>
        <dbReference type="ChEBI" id="CHEBI:61560"/>
        <dbReference type="EC" id="1.17.4.2"/>
    </reaction>
</comment>
<evidence type="ECO:0000256" key="14">
    <source>
        <dbReference type="PIRSR" id="PIRSR613345-2"/>
    </source>
</evidence>
<evidence type="ECO:0000256" key="12">
    <source>
        <dbReference type="ARBA" id="ARBA00048987"/>
    </source>
</evidence>
<dbReference type="InterPro" id="IPR013345">
    <property type="entry name" value="RTP_Rdtase_AdoCbl-dep"/>
</dbReference>
<feature type="domain" description="B12-dependent ribonucleotide reductase insertion" evidence="17">
    <location>
        <begin position="205"/>
        <end position="287"/>
    </location>
</feature>
<dbReference type="Pfam" id="PF17975">
    <property type="entry name" value="RNR_Alpha"/>
    <property type="match status" value="1"/>
</dbReference>
<comment type="cofactor">
    <cofactor evidence="1">
        <name>adenosylcob(III)alamin</name>
        <dbReference type="ChEBI" id="CHEBI:18408"/>
    </cofactor>
</comment>
<dbReference type="InterPro" id="IPR000788">
    <property type="entry name" value="RNR_lg_C"/>
</dbReference>
<evidence type="ECO:0000256" key="6">
    <source>
        <dbReference type="ARBA" id="ARBA00022628"/>
    </source>
</evidence>
<evidence type="ECO:0000256" key="11">
    <source>
        <dbReference type="ARBA" id="ARBA00023285"/>
    </source>
</evidence>
<keyword evidence="10" id="KW-0676">Redox-active center</keyword>
<feature type="domain" description="Ribonucleotide reductase alpha-helical" evidence="16">
    <location>
        <begin position="8"/>
        <end position="109"/>
    </location>
</feature>
<dbReference type="GO" id="GO:0004748">
    <property type="term" value="F:ribonucleoside-diphosphate reductase activity, thioredoxin disulfide as acceptor"/>
    <property type="evidence" value="ECO:0007669"/>
    <property type="project" value="InterPro"/>
</dbReference>
<dbReference type="GO" id="GO:0006260">
    <property type="term" value="P:DNA replication"/>
    <property type="evidence" value="ECO:0007669"/>
    <property type="project" value="UniProtKB-KW"/>
</dbReference>
<dbReference type="PANTHER" id="PTHR43371:SF1">
    <property type="entry name" value="RIBONUCLEOSIDE-DIPHOSPHATE REDUCTASE"/>
    <property type="match status" value="1"/>
</dbReference>
<feature type="domain" description="Ribonucleotide reductase large subunit C-terminal" evidence="15">
    <location>
        <begin position="369"/>
        <end position="527"/>
    </location>
</feature>
<keyword evidence="6" id="KW-0846">Cobalamin</keyword>
<protein>
    <recommendedName>
        <fullName evidence="4">Adenosylcobalamin-dependent ribonucleoside-triphosphate reductase</fullName>
        <ecNumber evidence="3">1.17.4.2</ecNumber>
    </recommendedName>
</protein>
<evidence type="ECO:0000256" key="5">
    <source>
        <dbReference type="ARBA" id="ARBA00022533"/>
    </source>
</evidence>
<proteinExistence type="inferred from homology"/>
<evidence type="ECO:0000256" key="8">
    <source>
        <dbReference type="ARBA" id="ARBA00023002"/>
    </source>
</evidence>
<evidence type="ECO:0000256" key="2">
    <source>
        <dbReference type="ARBA" id="ARBA00005654"/>
    </source>
</evidence>
<evidence type="ECO:0000256" key="4">
    <source>
        <dbReference type="ARBA" id="ARBA00021063"/>
    </source>
</evidence>
<dbReference type="NCBIfam" id="TIGR02505">
    <property type="entry name" value="RTPR"/>
    <property type="match status" value="1"/>
</dbReference>